<dbReference type="EMBL" id="BKCJ010135490">
    <property type="protein sequence ID" value="GEX86815.1"/>
    <property type="molecule type" value="Genomic_DNA"/>
</dbReference>
<evidence type="ECO:0000313" key="2">
    <source>
        <dbReference type="EMBL" id="GEX86815.1"/>
    </source>
</evidence>
<feature type="compositionally biased region" description="Low complexity" evidence="1">
    <location>
        <begin position="497"/>
        <end position="506"/>
    </location>
</feature>
<keyword evidence="2" id="KW-0418">Kinase</keyword>
<feature type="compositionally biased region" description="Polar residues" evidence="1">
    <location>
        <begin position="169"/>
        <end position="178"/>
    </location>
</feature>
<feature type="region of interest" description="Disordered" evidence="1">
    <location>
        <begin position="127"/>
        <end position="178"/>
    </location>
</feature>
<dbReference type="SUPFAM" id="SSF101967">
    <property type="entry name" value="Adhesin YadA, collagen-binding domain"/>
    <property type="match status" value="1"/>
</dbReference>
<protein>
    <submittedName>
        <fullName evidence="2">Xylulose kinase-1</fullName>
    </submittedName>
</protein>
<accession>A0A699HB46</accession>
<keyword evidence="2" id="KW-0808">Transferase</keyword>
<proteinExistence type="predicted"/>
<reference evidence="2" key="1">
    <citation type="journal article" date="2019" name="Sci. Rep.">
        <title>Draft genome of Tanacetum cinerariifolium, the natural source of mosquito coil.</title>
        <authorList>
            <person name="Yamashiro T."/>
            <person name="Shiraishi A."/>
            <person name="Satake H."/>
            <person name="Nakayama K."/>
        </authorList>
    </citation>
    <scope>NUCLEOTIDE SEQUENCE</scope>
</reference>
<evidence type="ECO:0000256" key="1">
    <source>
        <dbReference type="SAM" id="MobiDB-lite"/>
    </source>
</evidence>
<name>A0A699HB46_TANCI</name>
<feature type="compositionally biased region" description="Basic residues" evidence="1">
    <location>
        <begin position="507"/>
        <end position="520"/>
    </location>
</feature>
<dbReference type="AlphaFoldDB" id="A0A699HB46"/>
<comment type="caution">
    <text evidence="2">The sequence shown here is derived from an EMBL/GenBank/DDBJ whole genome shotgun (WGS) entry which is preliminary data.</text>
</comment>
<dbReference type="InterPro" id="IPR011049">
    <property type="entry name" value="Serralysin-like_metalloprot_C"/>
</dbReference>
<feature type="region of interest" description="Disordered" evidence="1">
    <location>
        <begin position="470"/>
        <end position="520"/>
    </location>
</feature>
<gene>
    <name evidence="2" type="ORF">Tci_358790</name>
</gene>
<organism evidence="2">
    <name type="scientific">Tanacetum cinerariifolium</name>
    <name type="common">Dalmatian daisy</name>
    <name type="synonym">Chrysanthemum cinerariifolium</name>
    <dbReference type="NCBI Taxonomy" id="118510"/>
    <lineage>
        <taxon>Eukaryota</taxon>
        <taxon>Viridiplantae</taxon>
        <taxon>Streptophyta</taxon>
        <taxon>Embryophyta</taxon>
        <taxon>Tracheophyta</taxon>
        <taxon>Spermatophyta</taxon>
        <taxon>Magnoliopsida</taxon>
        <taxon>eudicotyledons</taxon>
        <taxon>Gunneridae</taxon>
        <taxon>Pentapetalae</taxon>
        <taxon>asterids</taxon>
        <taxon>campanulids</taxon>
        <taxon>Asterales</taxon>
        <taxon>Asteraceae</taxon>
        <taxon>Asteroideae</taxon>
        <taxon>Anthemideae</taxon>
        <taxon>Anthemidinae</taxon>
        <taxon>Tanacetum</taxon>
    </lineage>
</organism>
<dbReference type="GO" id="GO:0016301">
    <property type="term" value="F:kinase activity"/>
    <property type="evidence" value="ECO:0007669"/>
    <property type="project" value="UniProtKB-KW"/>
</dbReference>
<sequence length="729" mass="79077">MAALQYTAEHNKVGYLLKPTGSDDYHNIIDFLRSSHIRYALTANPIIFDSLVKQFWSMAILRAPELGPPAIMATIDRTPYIITEDLVQSSLQLADDRGVTDLPILKIYSGMDALGYVTEAQASEGAEVAAQDVPNPVPVPDQSLPYLTTPSRPQSPNPVAPVLEHDHSSTQPETTAGSFPSMKDAHMGGDFHTSPPRSCHTPLVSHPLGRVEDPIALTALSSVVSILVHKVHSLEAELHDHKKLFKDVMGKLVKKVKSLEVKLKTKKRKMVVSDSDEEDDITPNVDLDALCALANTSVVVDLDVPAATSSTPADASVAPGASSVAHSASSVAPGASGVAPGASFVVPGASNVAFGASGVAPGDSDVFPDVSVPPTSTSAVPATTSVVPADDPIVPTVVEANDSLSETLLGDDMSEDNFPARMAGLIKKKRQALAEQLFKKRQNRPLTSAQQKAYMRPYVKNQSCAIYNTGSVLEEPPTKKPKSPEASTPSMSEIPISPTVTSPPSSRTRRKSLGRKHVHKPKSTLLTLDLDAHAQTFLNVIVDEDSDDKDSVDEVWSAVIRWEILSTPLGDINALYLIDGYTKHFATLRHILHMVDRQDLMKLYGLVVQYYEHDTAIGTGLLFWGDLQVLFDSQAGGKGYSVWQNQNLWEIQSWRLYTLSNIHVLETVSGEVLLMFTDVSYPLSVELMKKMLLHKLEIDLDFVGNDLTTAEQLIQFIKDQIVAAHASSV</sequence>